<dbReference type="RefSeq" id="WP_069312267.1">
    <property type="nucleotide sequence ID" value="NZ_MDTU01000001.1"/>
</dbReference>
<proteinExistence type="predicted"/>
<dbReference type="Proteomes" id="UP000094329">
    <property type="component" value="Unassembled WGS sequence"/>
</dbReference>
<feature type="compositionally biased region" description="Polar residues" evidence="1">
    <location>
        <begin position="67"/>
        <end position="79"/>
    </location>
</feature>
<reference evidence="2 3" key="1">
    <citation type="submission" date="2016-08" db="EMBL/GenBank/DDBJ databases">
        <title>Draft genome sequence of Candidatus Piscirickettsia litoralis, from seawater.</title>
        <authorList>
            <person name="Wan X."/>
            <person name="Lee A.J."/>
            <person name="Hou S."/>
            <person name="Donachie S.P."/>
        </authorList>
    </citation>
    <scope>NUCLEOTIDE SEQUENCE [LARGE SCALE GENOMIC DNA]</scope>
    <source>
        <strain evidence="2 3">Y2</strain>
    </source>
</reference>
<comment type="caution">
    <text evidence="2">The sequence shown here is derived from an EMBL/GenBank/DDBJ whole genome shotgun (WGS) entry which is preliminary data.</text>
</comment>
<protein>
    <submittedName>
        <fullName evidence="2">Uncharacterized protein</fullName>
    </submittedName>
</protein>
<evidence type="ECO:0000256" key="1">
    <source>
        <dbReference type="SAM" id="MobiDB-lite"/>
    </source>
</evidence>
<organism evidence="2 3">
    <name type="scientific">Piscirickettsia litoralis</name>
    <dbReference type="NCBI Taxonomy" id="1891921"/>
    <lineage>
        <taxon>Bacteria</taxon>
        <taxon>Pseudomonadati</taxon>
        <taxon>Pseudomonadota</taxon>
        <taxon>Gammaproteobacteria</taxon>
        <taxon>Thiotrichales</taxon>
        <taxon>Piscirickettsiaceae</taxon>
        <taxon>Piscirickettsia</taxon>
    </lineage>
</organism>
<keyword evidence="3" id="KW-1185">Reference proteome</keyword>
<gene>
    <name evidence="2" type="ORF">BGC07_05430</name>
</gene>
<dbReference type="EMBL" id="MDTU01000001">
    <property type="protein sequence ID" value="ODN42470.1"/>
    <property type="molecule type" value="Genomic_DNA"/>
</dbReference>
<name>A0ABX3A4Y5_9GAMM</name>
<accession>A0ABX3A4Y5</accession>
<feature type="region of interest" description="Disordered" evidence="1">
    <location>
        <begin position="58"/>
        <end position="79"/>
    </location>
</feature>
<sequence>MAKTEEKVCDKAVDTLEKLSDREQRALLDFLDVKSTVDFAEKSPLIIKRAKQMSTLFHDRAQMGDQADQSPSPTTPQHD</sequence>
<evidence type="ECO:0000313" key="2">
    <source>
        <dbReference type="EMBL" id="ODN42470.1"/>
    </source>
</evidence>
<evidence type="ECO:0000313" key="3">
    <source>
        <dbReference type="Proteomes" id="UP000094329"/>
    </source>
</evidence>